<protein>
    <submittedName>
        <fullName evidence="1">Uncharacterized protein</fullName>
    </submittedName>
</protein>
<organism evidence="1">
    <name type="scientific">uncultured Arthrobacter sp</name>
    <dbReference type="NCBI Taxonomy" id="114050"/>
    <lineage>
        <taxon>Bacteria</taxon>
        <taxon>Bacillati</taxon>
        <taxon>Actinomycetota</taxon>
        <taxon>Actinomycetes</taxon>
        <taxon>Micrococcales</taxon>
        <taxon>Micrococcaceae</taxon>
        <taxon>Arthrobacter</taxon>
        <taxon>environmental samples</taxon>
    </lineage>
</organism>
<gene>
    <name evidence="1" type="ORF">AVDCRST_MAG83-2471</name>
</gene>
<dbReference type="AlphaFoldDB" id="A0A6J4IMK4"/>
<evidence type="ECO:0000313" key="1">
    <source>
        <dbReference type="EMBL" id="CAA9257141.1"/>
    </source>
</evidence>
<name>A0A6J4IMK4_9MICC</name>
<proteinExistence type="predicted"/>
<reference evidence="1" key="1">
    <citation type="submission" date="2020-02" db="EMBL/GenBank/DDBJ databases">
        <authorList>
            <person name="Meier V. D."/>
        </authorList>
    </citation>
    <scope>NUCLEOTIDE SEQUENCE</scope>
    <source>
        <strain evidence="1">AVDCRST_MAG83</strain>
    </source>
</reference>
<dbReference type="EMBL" id="CADCTE010000140">
    <property type="protein sequence ID" value="CAA9257141.1"/>
    <property type="molecule type" value="Genomic_DNA"/>
</dbReference>
<accession>A0A6J4IMK4</accession>
<sequence length="34" mass="3690">MFRGSQRPGHLPDPICSLVPATVEAQTAPDQELQ</sequence>